<feature type="compositionally biased region" description="Basic and acidic residues" evidence="1">
    <location>
        <begin position="656"/>
        <end position="665"/>
    </location>
</feature>
<dbReference type="Gene3D" id="1.20.58.1880">
    <property type="match status" value="1"/>
</dbReference>
<name>A0A0D2B983_9EURO</name>
<feature type="domain" description="SANT" evidence="2">
    <location>
        <begin position="991"/>
        <end position="1042"/>
    </location>
</feature>
<dbReference type="Pfam" id="PF00249">
    <property type="entry name" value="Myb_DNA-binding"/>
    <property type="match status" value="2"/>
</dbReference>
<feature type="compositionally biased region" description="Gly residues" evidence="1">
    <location>
        <begin position="1649"/>
        <end position="1663"/>
    </location>
</feature>
<dbReference type="SMART" id="SM00717">
    <property type="entry name" value="SANT"/>
    <property type="match status" value="2"/>
</dbReference>
<feature type="compositionally biased region" description="Acidic residues" evidence="1">
    <location>
        <begin position="675"/>
        <end position="685"/>
    </location>
</feature>
<reference evidence="4 5" key="1">
    <citation type="submission" date="2015-01" db="EMBL/GenBank/DDBJ databases">
        <title>The Genome Sequence of Exophiala spinifera CBS89968.</title>
        <authorList>
            <consortium name="The Broad Institute Genomics Platform"/>
            <person name="Cuomo C."/>
            <person name="de Hoog S."/>
            <person name="Gorbushina A."/>
            <person name="Stielow B."/>
            <person name="Teixiera M."/>
            <person name="Abouelleil A."/>
            <person name="Chapman S.B."/>
            <person name="Priest M."/>
            <person name="Young S.K."/>
            <person name="Wortman J."/>
            <person name="Nusbaum C."/>
            <person name="Birren B."/>
        </authorList>
    </citation>
    <scope>NUCLEOTIDE SEQUENCE [LARGE SCALE GENOMIC DNA]</scope>
    <source>
        <strain evidence="4 5">CBS 89968</strain>
    </source>
</reference>
<proteinExistence type="predicted"/>
<feature type="compositionally biased region" description="Basic residues" evidence="1">
    <location>
        <begin position="1977"/>
        <end position="1991"/>
    </location>
</feature>
<feature type="compositionally biased region" description="Polar residues" evidence="1">
    <location>
        <begin position="1698"/>
        <end position="1707"/>
    </location>
</feature>
<dbReference type="PROSITE" id="PS51293">
    <property type="entry name" value="SANT"/>
    <property type="match status" value="1"/>
</dbReference>
<feature type="compositionally biased region" description="Polar residues" evidence="1">
    <location>
        <begin position="598"/>
        <end position="612"/>
    </location>
</feature>
<feature type="compositionally biased region" description="Pro residues" evidence="1">
    <location>
        <begin position="1994"/>
        <end position="2010"/>
    </location>
</feature>
<evidence type="ECO:0000259" key="3">
    <source>
        <dbReference type="PROSITE" id="PS51294"/>
    </source>
</evidence>
<feature type="compositionally biased region" description="Pro residues" evidence="1">
    <location>
        <begin position="486"/>
        <end position="495"/>
    </location>
</feature>
<feature type="compositionally biased region" description="Basic and acidic residues" evidence="1">
    <location>
        <begin position="434"/>
        <end position="447"/>
    </location>
</feature>
<feature type="region of interest" description="Disordered" evidence="1">
    <location>
        <begin position="1940"/>
        <end position="2048"/>
    </location>
</feature>
<dbReference type="OrthoDB" id="6133115at2759"/>
<dbReference type="PANTHER" id="PTHR13992">
    <property type="entry name" value="NUCLEAR RECEPTOR CO-REPRESSOR RELATED NCOR"/>
    <property type="match status" value="1"/>
</dbReference>
<feature type="compositionally biased region" description="Polar residues" evidence="1">
    <location>
        <begin position="638"/>
        <end position="655"/>
    </location>
</feature>
<dbReference type="PROSITE" id="PS51294">
    <property type="entry name" value="HTH_MYB"/>
    <property type="match status" value="1"/>
</dbReference>
<feature type="compositionally biased region" description="Basic and acidic residues" evidence="1">
    <location>
        <begin position="613"/>
        <end position="627"/>
    </location>
</feature>
<dbReference type="PANTHER" id="PTHR13992:SF39">
    <property type="entry name" value="SMRTER, ISOFORM G"/>
    <property type="match status" value="1"/>
</dbReference>
<feature type="compositionally biased region" description="Low complexity" evidence="1">
    <location>
        <begin position="1549"/>
        <end position="1566"/>
    </location>
</feature>
<organism evidence="4 5">
    <name type="scientific">Exophiala spinifera</name>
    <dbReference type="NCBI Taxonomy" id="91928"/>
    <lineage>
        <taxon>Eukaryota</taxon>
        <taxon>Fungi</taxon>
        <taxon>Dikarya</taxon>
        <taxon>Ascomycota</taxon>
        <taxon>Pezizomycotina</taxon>
        <taxon>Eurotiomycetes</taxon>
        <taxon>Chaetothyriomycetidae</taxon>
        <taxon>Chaetothyriales</taxon>
        <taxon>Herpotrichiellaceae</taxon>
        <taxon>Exophiala</taxon>
    </lineage>
</organism>
<dbReference type="Proteomes" id="UP000053328">
    <property type="component" value="Unassembled WGS sequence"/>
</dbReference>
<feature type="compositionally biased region" description="Basic and acidic residues" evidence="1">
    <location>
        <begin position="9"/>
        <end position="21"/>
    </location>
</feature>
<gene>
    <name evidence="4" type="ORF">PV08_05509</name>
</gene>
<accession>A0A0D2B983</accession>
<feature type="region of interest" description="Disordered" evidence="1">
    <location>
        <begin position="1549"/>
        <end position="1838"/>
    </location>
</feature>
<feature type="compositionally biased region" description="Basic and acidic residues" evidence="1">
    <location>
        <begin position="107"/>
        <end position="154"/>
    </location>
</feature>
<feature type="compositionally biased region" description="Low complexity" evidence="1">
    <location>
        <begin position="356"/>
        <end position="365"/>
    </location>
</feature>
<feature type="region of interest" description="Disordered" evidence="1">
    <location>
        <begin position="738"/>
        <end position="814"/>
    </location>
</feature>
<feature type="compositionally biased region" description="Basic and acidic residues" evidence="1">
    <location>
        <begin position="199"/>
        <end position="264"/>
    </location>
</feature>
<feature type="region of interest" description="Disordered" evidence="1">
    <location>
        <begin position="1048"/>
        <end position="1147"/>
    </location>
</feature>
<dbReference type="EMBL" id="KN847495">
    <property type="protein sequence ID" value="KIW15463.1"/>
    <property type="molecule type" value="Genomic_DNA"/>
</dbReference>
<feature type="compositionally biased region" description="Basic and acidic residues" evidence="1">
    <location>
        <begin position="79"/>
        <end position="100"/>
    </location>
</feature>
<feature type="compositionally biased region" description="Basic residues" evidence="1">
    <location>
        <begin position="1136"/>
        <end position="1147"/>
    </location>
</feature>
<dbReference type="GO" id="GO:0034967">
    <property type="term" value="C:Set3 complex"/>
    <property type="evidence" value="ECO:0007669"/>
    <property type="project" value="TreeGrafter"/>
</dbReference>
<dbReference type="VEuPathDB" id="FungiDB:PV08_05509"/>
<feature type="compositionally biased region" description="Low complexity" evidence="1">
    <location>
        <begin position="1821"/>
        <end position="1831"/>
    </location>
</feature>
<evidence type="ECO:0000313" key="4">
    <source>
        <dbReference type="EMBL" id="KIW15463.1"/>
    </source>
</evidence>
<feature type="compositionally biased region" description="Pro residues" evidence="1">
    <location>
        <begin position="797"/>
        <end position="810"/>
    </location>
</feature>
<feature type="region of interest" description="Disordered" evidence="1">
    <location>
        <begin position="1"/>
        <end position="685"/>
    </location>
</feature>
<feature type="compositionally biased region" description="Basic and acidic residues" evidence="1">
    <location>
        <begin position="767"/>
        <end position="777"/>
    </location>
</feature>
<keyword evidence="5" id="KW-1185">Reference proteome</keyword>
<evidence type="ECO:0000256" key="1">
    <source>
        <dbReference type="SAM" id="MobiDB-lite"/>
    </source>
</evidence>
<feature type="compositionally biased region" description="Pro residues" evidence="1">
    <location>
        <begin position="1568"/>
        <end position="1583"/>
    </location>
</feature>
<feature type="compositionally biased region" description="Polar residues" evidence="1">
    <location>
        <begin position="562"/>
        <end position="571"/>
    </location>
</feature>
<feature type="compositionally biased region" description="Polar residues" evidence="1">
    <location>
        <begin position="1629"/>
        <end position="1638"/>
    </location>
</feature>
<feature type="region of interest" description="Disordered" evidence="1">
    <location>
        <begin position="1851"/>
        <end position="1906"/>
    </location>
</feature>
<feature type="compositionally biased region" description="Basic and acidic residues" evidence="1">
    <location>
        <begin position="1741"/>
        <end position="1755"/>
    </location>
</feature>
<dbReference type="InterPro" id="IPR009057">
    <property type="entry name" value="Homeodomain-like_sf"/>
</dbReference>
<dbReference type="Gene3D" id="1.10.10.60">
    <property type="entry name" value="Homeodomain-like"/>
    <property type="match status" value="1"/>
</dbReference>
<feature type="compositionally biased region" description="Low complexity" evidence="1">
    <location>
        <begin position="1965"/>
        <end position="1976"/>
    </location>
</feature>
<feature type="region of interest" description="Disordered" evidence="1">
    <location>
        <begin position="1488"/>
        <end position="1527"/>
    </location>
</feature>
<feature type="compositionally biased region" description="Low complexity" evidence="1">
    <location>
        <begin position="886"/>
        <end position="900"/>
    </location>
</feature>
<feature type="compositionally biased region" description="Polar residues" evidence="1">
    <location>
        <begin position="1728"/>
        <end position="1739"/>
    </location>
</feature>
<feature type="compositionally biased region" description="Low complexity" evidence="1">
    <location>
        <begin position="62"/>
        <end position="78"/>
    </location>
</feature>
<dbReference type="RefSeq" id="XP_016235679.1">
    <property type="nucleotide sequence ID" value="XM_016379852.1"/>
</dbReference>
<dbReference type="GeneID" id="27332592"/>
<sequence length="2048" mass="226495">MSSRYPPPARDRSPPRYDRRPSGTYGSLGSSYRGPAEPAPLSSDRLPPRGPKADFRGGGFSGFTPAGRGRGGFPARAGDAWDRDRDRDRERERERERESRPGPQSYRGRDDDRLDWSRRDREFGGAADRGRDARPYVGRDRSASPLRARRDSRESLPSTFGRPSDTTSSYYAPATRGGLGRGRGRGDWDRTRGRTSFVGERDRDLFAPRSRSRESWRERDRDFDRGRPPISEAERGERRHYDRSRERETRARDRDLDSRPREPSPTKTFAADGSVTAKTPSSAIPERPSKPEFDNSKRPGAPATPAGALREGRREGEQADYFGPRSETTRRDPPANTPQSSAAGGLDYGPPPSIPLPTTSPTERPAAPRPQAPKQEPIATSSPTFQPPSGPKATRASIPTSLPVTKNIQPHDAWPRTDPALRSVRPSQTPKTHSHVDVQPKKEEAVVEQKPPTAPAADRQMPPNVPSGPRLGSAPLYKQRMTSTEPAPPVQPPSAPREAPKPTTFDAKPMVIPTGPRLDREASRPLPGTASGTGRHERDVSRPSPGTGLNAPRAEREASRQLLPSGSNIWMSSDYKSKPSIMNALNKPLQPDLRDRQAFTSGSSRQPGTFHSPSEKARGLQESHNDSLHSIPLGPKVMSTSPRVQESKTLVSQLKRSIEEPHASEDIEMSAPASSEDEDEVEDDSFDEDYFAESEERHKKEMDLLEVKKPPATFEDPYIVSLLVRLQFLGMVLQDTSGSPITPATINEKEPTTVATLPTGLPSPDRGSQDVENRLLEDGQDEVDERESPHPKGRPLKQPPVNPIPTPPIEDLPYRTLDRPERIVFEDSDNEVEHEAVTTLLQQEFERNAWDWRSDLEDMHAEYRRRYPMWRHEIMSLDHERRELHASPAPASPAPSAAPSVTPSLTHERTRGARNTTEADLQAAILMSQQSLKEEEERREREAASSSLPNLDLEAVVPPMLKPADAELLIFKDTNRSVPDDLALDIFAYVPPEDDFTEEEQELFIQAYCLNPKKWGKIAESIPNRTYQDCIIHYYLTKNKTRYKDLWRRAQPRRKKREKAATKPRSTALMSELVDGEDGDTAQGAVTESGRPRRAAAPTFGDPVSEADSSTPAPQSKKLTAALKDGSAEPSTAKPTRGRKAGTATKVRRTKAQIQADQQALLLQQQEASLDKPATTTKTERGRTLIRPENNPIGGDLPPLEDAQRPIEVPLPPYPTTDPSFAAQTIANSATVSHTSYWSVPEQNKFPELLKYYGRDFAAIADFMKTKSQTMIKNYFVRQLSDPKNEFDRFAQMGDQARLEGKIPDQPPSPIAPAKRRYDHLPPAPSIPRPPQVEQVVVDSDAIAPAIKAGVIEEFPRGKIERSSTGEIISNPRIVAQELARETPLSGPSSAKLLEHSRLANDRSNLFGPKSLHGPRTGIFQEETHGFQQARQNLRLAIDERSPQLLPQHPLSEIPRSDINHASSTPTLAQAMLGQRERDVMAQQPQLQIPGMPIARAPSSQSDKYGKQPTFRPAHSRNTSLTGPSAASLEHAQDLASLRRTEIQRPVYSATAAVSPAPTPTVTAVSQPPRPEIPQATQPPPTAEAPKKRSNLFGLLNDDPGDPPPKRPSLEPPKRQSIMSPQVAPGSIHQPSVQQPRSQVLPEDDTAMRGGGSRGLYSMGGGFQAASGQPAPQEFSTGFSATPAKDPNDPWMARFDPRNQSTPSEQQQRTHHHSPAPGPYSVVPPVPQATNGPSPNSLRAETPRSMERSGLDHRRTLLSGIGPIPHAPSPPPQQLGPSGVPPYRSASGGSHTRGGSMSYAAGPTAGQGNQLNQQQVPPSHPSSTGTTPVPSLHHRAQSSLDYSQPRLTIQQHIAQQKQQEQQQQHREHERQMQRQREIDFVQRDREREREQQQQQQQQQHLLRRDPYAVEHHPPTMVSRHNQLSTAANQNHIAFGQREIPRTFTPPHSHTHGHSPYGGPGSAPLGHPHGLPPQAQHPHPHPHSHQHQHQHQHQGPPPPNQPQGAGQPPPHQMHHHVHQPQPSNSIHPGAAGHFRGLSQGGDPRRDERR</sequence>
<dbReference type="SUPFAM" id="SSF46689">
    <property type="entry name" value="Homeodomain-like"/>
    <property type="match status" value="2"/>
</dbReference>
<evidence type="ECO:0008006" key="6">
    <source>
        <dbReference type="Google" id="ProtNLM"/>
    </source>
</evidence>
<dbReference type="CDD" id="cd00167">
    <property type="entry name" value="SANT"/>
    <property type="match status" value="2"/>
</dbReference>
<feature type="compositionally biased region" description="Polar residues" evidence="1">
    <location>
        <begin position="1107"/>
        <end position="1118"/>
    </location>
</feature>
<feature type="domain" description="HTH myb-type" evidence="3">
    <location>
        <begin position="996"/>
        <end position="1042"/>
    </location>
</feature>
<protein>
    <recommendedName>
        <fullName evidence="6">SANT domain-containing protein</fullName>
    </recommendedName>
</protein>
<feature type="compositionally biased region" description="Basic and acidic residues" evidence="1">
    <location>
        <begin position="287"/>
        <end position="297"/>
    </location>
</feature>
<feature type="region of interest" description="Disordered" evidence="1">
    <location>
        <begin position="882"/>
        <end position="915"/>
    </location>
</feature>
<dbReference type="InterPro" id="IPR001005">
    <property type="entry name" value="SANT/Myb"/>
</dbReference>
<feature type="compositionally biased region" description="Basic and acidic residues" evidence="1">
    <location>
        <begin position="1604"/>
        <end position="1614"/>
    </location>
</feature>
<evidence type="ECO:0000313" key="5">
    <source>
        <dbReference type="Proteomes" id="UP000053328"/>
    </source>
</evidence>
<dbReference type="InterPro" id="IPR017884">
    <property type="entry name" value="SANT_dom"/>
</dbReference>
<feature type="compositionally biased region" description="Pro residues" evidence="1">
    <location>
        <begin position="1765"/>
        <end position="1774"/>
    </location>
</feature>
<dbReference type="STRING" id="91928.A0A0D2B983"/>
<feature type="compositionally biased region" description="Polar residues" evidence="1">
    <location>
        <begin position="1806"/>
        <end position="1816"/>
    </location>
</feature>
<dbReference type="GO" id="GO:0006357">
    <property type="term" value="P:regulation of transcription by RNA polymerase II"/>
    <property type="evidence" value="ECO:0007669"/>
    <property type="project" value="TreeGrafter"/>
</dbReference>
<dbReference type="InterPro" id="IPR017930">
    <property type="entry name" value="Myb_dom"/>
</dbReference>
<feature type="compositionally biased region" description="Polar residues" evidence="1">
    <location>
        <begin position="397"/>
        <end position="408"/>
    </location>
</feature>
<evidence type="ECO:0000259" key="2">
    <source>
        <dbReference type="PROSITE" id="PS51293"/>
    </source>
</evidence>
<feature type="compositionally biased region" description="Low complexity" evidence="1">
    <location>
        <begin position="1851"/>
        <end position="1862"/>
    </location>
</feature>
<feature type="compositionally biased region" description="Basic and acidic residues" evidence="1">
    <location>
        <begin position="1863"/>
        <end position="1891"/>
    </location>
</feature>
<dbReference type="InterPro" id="IPR051571">
    <property type="entry name" value="N-CoR_corepressor"/>
</dbReference>
<feature type="compositionally biased region" description="Pro residues" evidence="1">
    <location>
        <begin position="1716"/>
        <end position="1727"/>
    </location>
</feature>
<feature type="compositionally biased region" description="Polar residues" evidence="1">
    <location>
        <begin position="1516"/>
        <end position="1525"/>
    </location>
</feature>
<dbReference type="HOGENOM" id="CLU_001697_0_0_1"/>